<feature type="domain" description="Phosphoribosyltransferase" evidence="2">
    <location>
        <begin position="182"/>
        <end position="244"/>
    </location>
</feature>
<dbReference type="RefSeq" id="WP_073014845.1">
    <property type="nucleotide sequence ID" value="NZ_FRBW01000004.1"/>
</dbReference>
<dbReference type="PANTHER" id="PTHR47505">
    <property type="entry name" value="DNA UTILIZATION PROTEIN YHGH"/>
    <property type="match status" value="1"/>
</dbReference>
<evidence type="ECO:0000259" key="3">
    <source>
        <dbReference type="Pfam" id="PF18912"/>
    </source>
</evidence>
<comment type="similarity">
    <text evidence="1">Belongs to the ComF/GntX family.</text>
</comment>
<dbReference type="EMBL" id="FRBW01000004">
    <property type="protein sequence ID" value="SHN00554.1"/>
    <property type="molecule type" value="Genomic_DNA"/>
</dbReference>
<dbReference type="Pfam" id="PF00156">
    <property type="entry name" value="Pribosyltran"/>
    <property type="match status" value="1"/>
</dbReference>
<evidence type="ECO:0000259" key="2">
    <source>
        <dbReference type="Pfam" id="PF00156"/>
    </source>
</evidence>
<reference evidence="4 5" key="1">
    <citation type="submission" date="2016-11" db="EMBL/GenBank/DDBJ databases">
        <authorList>
            <person name="Jaros S."/>
            <person name="Januszkiewicz K."/>
            <person name="Wedrychowicz H."/>
        </authorList>
    </citation>
    <scope>NUCLEOTIDE SEQUENCE [LARGE SCALE GENOMIC DNA]</scope>
    <source>
        <strain evidence="4 5">DSM 22153</strain>
    </source>
</reference>
<dbReference type="InterPro" id="IPR044005">
    <property type="entry name" value="DZR_2"/>
</dbReference>
<dbReference type="Gene3D" id="3.40.50.2020">
    <property type="match status" value="1"/>
</dbReference>
<dbReference type="CDD" id="cd06223">
    <property type="entry name" value="PRTases_typeI"/>
    <property type="match status" value="1"/>
</dbReference>
<dbReference type="AlphaFoldDB" id="A0A1M7NA77"/>
<protein>
    <submittedName>
        <fullName evidence="4">ComF family protein</fullName>
    </submittedName>
</protein>
<sequence>MLGRRSLSAAKGCSSAVLNLLLPPRCLACGSKTGRTGALCPVCWSDMPFLENPVCARYGTPLPHDMGEGGLSARAIMDPPVFDSARSAARYDGPARQMVLALKFARHRDLSEPMGTWMARAGREFLSAESLIVPVPLHRWRLWQRRFNQAADLAASVARTAGCGYDPMLLARTRRTRQQVGLDAASRQKNVRGAFDIRAGREAEVFGRPVVLVDDVMTTGSTVSACARVLRKAGASRVDVLTFALAVPEES</sequence>
<name>A0A1M7NA77_9HYPH</name>
<dbReference type="Pfam" id="PF18912">
    <property type="entry name" value="DZR_2"/>
    <property type="match status" value="1"/>
</dbReference>
<evidence type="ECO:0000313" key="5">
    <source>
        <dbReference type="Proteomes" id="UP000186002"/>
    </source>
</evidence>
<keyword evidence="5" id="KW-1185">Reference proteome</keyword>
<organism evidence="4 5">
    <name type="scientific">Roseibium suaedae</name>
    <dbReference type="NCBI Taxonomy" id="735517"/>
    <lineage>
        <taxon>Bacteria</taxon>
        <taxon>Pseudomonadati</taxon>
        <taxon>Pseudomonadota</taxon>
        <taxon>Alphaproteobacteria</taxon>
        <taxon>Hyphomicrobiales</taxon>
        <taxon>Stappiaceae</taxon>
        <taxon>Roseibium</taxon>
    </lineage>
</organism>
<dbReference type="Proteomes" id="UP000186002">
    <property type="component" value="Unassembled WGS sequence"/>
</dbReference>
<proteinExistence type="inferred from homology"/>
<dbReference type="STRING" id="735517.SAMN05444272_3783"/>
<dbReference type="InterPro" id="IPR000836">
    <property type="entry name" value="PRTase_dom"/>
</dbReference>
<accession>A0A1M7NA77</accession>
<evidence type="ECO:0000313" key="4">
    <source>
        <dbReference type="EMBL" id="SHN00554.1"/>
    </source>
</evidence>
<feature type="domain" description="Double zinc ribbon" evidence="3">
    <location>
        <begin position="17"/>
        <end position="65"/>
    </location>
</feature>
<evidence type="ECO:0000256" key="1">
    <source>
        <dbReference type="ARBA" id="ARBA00008007"/>
    </source>
</evidence>
<dbReference type="InterPro" id="IPR051910">
    <property type="entry name" value="ComF/GntX_DNA_util-trans"/>
</dbReference>
<dbReference type="InterPro" id="IPR029057">
    <property type="entry name" value="PRTase-like"/>
</dbReference>
<gene>
    <name evidence="4" type="ORF">SAMN05444272_3783</name>
</gene>
<dbReference type="OrthoDB" id="9779910at2"/>
<dbReference type="SUPFAM" id="SSF53271">
    <property type="entry name" value="PRTase-like"/>
    <property type="match status" value="1"/>
</dbReference>
<dbReference type="PANTHER" id="PTHR47505:SF1">
    <property type="entry name" value="DNA UTILIZATION PROTEIN YHGH"/>
    <property type="match status" value="1"/>
</dbReference>